<sequence>MTDPEFHSILKRYDIILFAETDMLPGEDDTGVALLVRDNIEFVKSNLSSPEILVLDLGFMWLIDKTTKARDALRLIHVLLPLFKPPKENRRAVIIFQSVRILTQPLLARFWLWRCLDISADNSCLGKSSPVMGLDGVLWRFRLRQCSSRHGGLGECTGFIITTIHFHSWILHAANFSRATITSRTNVVLNESQLKTNERVVEIIHLLDRWCIHHIIRSFATVETDEVRIKAFSTRNCIMH</sequence>
<organism evidence="1 2">
    <name type="scientific">Mycena alexandri</name>
    <dbReference type="NCBI Taxonomy" id="1745969"/>
    <lineage>
        <taxon>Eukaryota</taxon>
        <taxon>Fungi</taxon>
        <taxon>Dikarya</taxon>
        <taxon>Basidiomycota</taxon>
        <taxon>Agaricomycotina</taxon>
        <taxon>Agaricomycetes</taxon>
        <taxon>Agaricomycetidae</taxon>
        <taxon>Agaricales</taxon>
        <taxon>Marasmiineae</taxon>
        <taxon>Mycenaceae</taxon>
        <taxon>Mycena</taxon>
    </lineage>
</organism>
<evidence type="ECO:0000313" key="1">
    <source>
        <dbReference type="EMBL" id="KAJ7020904.1"/>
    </source>
</evidence>
<name>A0AAD6WU00_9AGAR</name>
<protein>
    <submittedName>
        <fullName evidence="1">Uncharacterized protein</fullName>
    </submittedName>
</protein>
<feature type="non-terminal residue" evidence="1">
    <location>
        <position position="1"/>
    </location>
</feature>
<accession>A0AAD6WU00</accession>
<dbReference type="Proteomes" id="UP001218188">
    <property type="component" value="Unassembled WGS sequence"/>
</dbReference>
<evidence type="ECO:0000313" key="2">
    <source>
        <dbReference type="Proteomes" id="UP001218188"/>
    </source>
</evidence>
<gene>
    <name evidence="1" type="ORF">C8F04DRAFT_1403259</name>
</gene>
<comment type="caution">
    <text evidence="1">The sequence shown here is derived from an EMBL/GenBank/DDBJ whole genome shotgun (WGS) entry which is preliminary data.</text>
</comment>
<keyword evidence="2" id="KW-1185">Reference proteome</keyword>
<reference evidence="1" key="1">
    <citation type="submission" date="2023-03" db="EMBL/GenBank/DDBJ databases">
        <title>Massive genome expansion in bonnet fungi (Mycena s.s.) driven by repeated elements and novel gene families across ecological guilds.</title>
        <authorList>
            <consortium name="Lawrence Berkeley National Laboratory"/>
            <person name="Harder C.B."/>
            <person name="Miyauchi S."/>
            <person name="Viragh M."/>
            <person name="Kuo A."/>
            <person name="Thoen E."/>
            <person name="Andreopoulos B."/>
            <person name="Lu D."/>
            <person name="Skrede I."/>
            <person name="Drula E."/>
            <person name="Henrissat B."/>
            <person name="Morin E."/>
            <person name="Kohler A."/>
            <person name="Barry K."/>
            <person name="LaButti K."/>
            <person name="Morin E."/>
            <person name="Salamov A."/>
            <person name="Lipzen A."/>
            <person name="Mereny Z."/>
            <person name="Hegedus B."/>
            <person name="Baldrian P."/>
            <person name="Stursova M."/>
            <person name="Weitz H."/>
            <person name="Taylor A."/>
            <person name="Grigoriev I.V."/>
            <person name="Nagy L.G."/>
            <person name="Martin F."/>
            <person name="Kauserud H."/>
        </authorList>
    </citation>
    <scope>NUCLEOTIDE SEQUENCE</scope>
    <source>
        <strain evidence="1">CBHHK200</strain>
    </source>
</reference>
<dbReference type="AlphaFoldDB" id="A0AAD6WU00"/>
<dbReference type="EMBL" id="JARJCM010000247">
    <property type="protein sequence ID" value="KAJ7020904.1"/>
    <property type="molecule type" value="Genomic_DNA"/>
</dbReference>
<proteinExistence type="predicted"/>